<keyword evidence="4" id="KW-1185">Reference proteome</keyword>
<dbReference type="InterPro" id="IPR003719">
    <property type="entry name" value="Phenazine_PhzF-like"/>
</dbReference>
<dbReference type="PANTHER" id="PTHR13774">
    <property type="entry name" value="PHENAZINE BIOSYNTHESIS PROTEIN"/>
    <property type="match status" value="1"/>
</dbReference>
<sequence length="311" mass="34542">MASEPNDFVLVNAFASTPFGGNPAAVLFLKSPFLKNDTYLKVAQNFAQPMTSFILPSDETQEPDESTLSYNIRWFTVNKEAPMCGHGTLAAAHALFTCRGLPSTIHTLRFKTLDGVYVYARRISKPESPLRIQIELPLYDLEPLSGEELQKIQSITERALRLPGMGIKYVGRGSKVDGAQRYLLIELDEEVDLAAVNVDTSVFAETKPITTNIITVRSKRPDVAYEYRMFAPVAGVPEDHVCGSANCTMAPYWSRKLGLTRSEGTSEISKEMNVKAVSERSGDLWINVDEVQRVVYLKGEACTFGEGRIYI</sequence>
<name>A0A286UTJ9_9AGAM</name>
<dbReference type="EMBL" id="NBII01000002">
    <property type="protein sequence ID" value="PAV22901.1"/>
    <property type="molecule type" value="Genomic_DNA"/>
</dbReference>
<dbReference type="OrthoDB" id="75169at2759"/>
<dbReference type="GO" id="GO:0005737">
    <property type="term" value="C:cytoplasm"/>
    <property type="evidence" value="ECO:0007669"/>
    <property type="project" value="TreeGrafter"/>
</dbReference>
<proteinExistence type="inferred from homology"/>
<gene>
    <name evidence="3" type="ORF">PNOK_0285800</name>
</gene>
<evidence type="ECO:0000256" key="2">
    <source>
        <dbReference type="ARBA" id="ARBA00023235"/>
    </source>
</evidence>
<comment type="caution">
    <text evidence="3">The sequence shown here is derived from an EMBL/GenBank/DDBJ whole genome shotgun (WGS) entry which is preliminary data.</text>
</comment>
<dbReference type="Gene3D" id="3.10.310.10">
    <property type="entry name" value="Diaminopimelate Epimerase, Chain A, domain 1"/>
    <property type="match status" value="2"/>
</dbReference>
<dbReference type="NCBIfam" id="TIGR00654">
    <property type="entry name" value="PhzF_family"/>
    <property type="match status" value="1"/>
</dbReference>
<dbReference type="AlphaFoldDB" id="A0A286UTJ9"/>
<dbReference type="SUPFAM" id="SSF54506">
    <property type="entry name" value="Diaminopimelate epimerase-like"/>
    <property type="match status" value="1"/>
</dbReference>
<dbReference type="InParanoid" id="A0A286UTJ9"/>
<reference evidence="3 4" key="1">
    <citation type="journal article" date="2017" name="Mol. Ecol.">
        <title>Comparative and population genomic landscape of Phellinus noxius: A hypervariable fungus causing root rot in trees.</title>
        <authorList>
            <person name="Chung C.L."/>
            <person name="Lee T.J."/>
            <person name="Akiba M."/>
            <person name="Lee H.H."/>
            <person name="Kuo T.H."/>
            <person name="Liu D."/>
            <person name="Ke H.M."/>
            <person name="Yokoi T."/>
            <person name="Roa M.B."/>
            <person name="Lu M.J."/>
            <person name="Chang Y.Y."/>
            <person name="Ann P.J."/>
            <person name="Tsai J.N."/>
            <person name="Chen C.Y."/>
            <person name="Tzean S.S."/>
            <person name="Ota Y."/>
            <person name="Hattori T."/>
            <person name="Sahashi N."/>
            <person name="Liou R.F."/>
            <person name="Kikuchi T."/>
            <person name="Tsai I.J."/>
        </authorList>
    </citation>
    <scope>NUCLEOTIDE SEQUENCE [LARGE SCALE GENOMIC DNA]</scope>
    <source>
        <strain evidence="3 4">FFPRI411160</strain>
    </source>
</reference>
<dbReference type="FunCoup" id="A0A286UTJ9">
    <property type="interactions" value="322"/>
</dbReference>
<dbReference type="PIRSF" id="PIRSF016184">
    <property type="entry name" value="PhzC_PhzF"/>
    <property type="match status" value="1"/>
</dbReference>
<accession>A0A286UTJ9</accession>
<organism evidence="3 4">
    <name type="scientific">Pyrrhoderma noxium</name>
    <dbReference type="NCBI Taxonomy" id="2282107"/>
    <lineage>
        <taxon>Eukaryota</taxon>
        <taxon>Fungi</taxon>
        <taxon>Dikarya</taxon>
        <taxon>Basidiomycota</taxon>
        <taxon>Agaricomycotina</taxon>
        <taxon>Agaricomycetes</taxon>
        <taxon>Hymenochaetales</taxon>
        <taxon>Hymenochaetaceae</taxon>
        <taxon>Pyrrhoderma</taxon>
    </lineage>
</organism>
<protein>
    <submittedName>
        <fullName evidence="3">Diaminopimelate epimerase</fullName>
    </submittedName>
</protein>
<dbReference type="PANTHER" id="PTHR13774:SF17">
    <property type="entry name" value="PHENAZINE BIOSYNTHESIS-LIKE DOMAIN-CONTAINING PROTEIN"/>
    <property type="match status" value="1"/>
</dbReference>
<keyword evidence="2" id="KW-0413">Isomerase</keyword>
<evidence type="ECO:0000256" key="1">
    <source>
        <dbReference type="ARBA" id="ARBA00008270"/>
    </source>
</evidence>
<evidence type="ECO:0000313" key="4">
    <source>
        <dbReference type="Proteomes" id="UP000217199"/>
    </source>
</evidence>
<dbReference type="STRING" id="2282107.A0A286UTJ9"/>
<evidence type="ECO:0000313" key="3">
    <source>
        <dbReference type="EMBL" id="PAV22901.1"/>
    </source>
</evidence>
<dbReference type="Pfam" id="PF02567">
    <property type="entry name" value="PhzC-PhzF"/>
    <property type="match status" value="1"/>
</dbReference>
<dbReference type="Proteomes" id="UP000217199">
    <property type="component" value="Unassembled WGS sequence"/>
</dbReference>
<comment type="similarity">
    <text evidence="1">Belongs to the PhzF family.</text>
</comment>
<dbReference type="GO" id="GO:0016853">
    <property type="term" value="F:isomerase activity"/>
    <property type="evidence" value="ECO:0007669"/>
    <property type="project" value="UniProtKB-KW"/>
</dbReference>